<keyword evidence="6" id="KW-1185">Reference proteome</keyword>
<dbReference type="Proteomes" id="UP001056255">
    <property type="component" value="Chromosome II"/>
</dbReference>
<evidence type="ECO:0000256" key="3">
    <source>
        <dbReference type="ARBA" id="ARBA00023180"/>
    </source>
</evidence>
<dbReference type="InterPro" id="IPR013517">
    <property type="entry name" value="FG-GAP"/>
</dbReference>
<feature type="region of interest" description="Disordered" evidence="4">
    <location>
        <begin position="43"/>
        <end position="63"/>
    </location>
</feature>
<dbReference type="PROSITE" id="PS51470">
    <property type="entry name" value="FG_GAP"/>
    <property type="match status" value="3"/>
</dbReference>
<dbReference type="SUPFAM" id="SSF82171">
    <property type="entry name" value="DPP6 N-terminal domain-like"/>
    <property type="match status" value="1"/>
</dbReference>
<evidence type="ECO:0000313" key="6">
    <source>
        <dbReference type="Proteomes" id="UP001056255"/>
    </source>
</evidence>
<keyword evidence="1" id="KW-0732">Signal</keyword>
<dbReference type="SMART" id="SM00191">
    <property type="entry name" value="Int_alpha"/>
    <property type="match status" value="5"/>
</dbReference>
<proteinExistence type="predicted"/>
<accession>A0ABY4X259</accession>
<keyword evidence="3" id="KW-0325">Glycoprotein</keyword>
<reference evidence="5" key="1">
    <citation type="submission" date="2021-08" db="EMBL/GenBank/DDBJ databases">
        <authorList>
            <person name="Sakaguchi M."/>
            <person name="Kikuchi T."/>
            <person name="Urbanczyk H."/>
        </authorList>
    </citation>
    <scope>NUCLEOTIDE SEQUENCE</scope>
    <source>
        <strain evidence="5">020920N</strain>
    </source>
</reference>
<evidence type="ECO:0000256" key="4">
    <source>
        <dbReference type="SAM" id="MobiDB-lite"/>
    </source>
</evidence>
<dbReference type="PANTHER" id="PTHR36220:SF1">
    <property type="entry name" value="GAMMA TUBULIN COMPLEX COMPONENT C-TERMINAL DOMAIN-CONTAINING PROTEIN"/>
    <property type="match status" value="1"/>
</dbReference>
<dbReference type="EMBL" id="CP082276">
    <property type="protein sequence ID" value="USH05329.1"/>
    <property type="molecule type" value="Genomic_DNA"/>
</dbReference>
<dbReference type="Gene3D" id="2.130.10.130">
    <property type="entry name" value="Integrin alpha, N-terminal"/>
    <property type="match status" value="3"/>
</dbReference>
<organism evidence="5 6">
    <name type="scientific">Grimontia kaedaensis</name>
    <dbReference type="NCBI Taxonomy" id="2872157"/>
    <lineage>
        <taxon>Bacteria</taxon>
        <taxon>Pseudomonadati</taxon>
        <taxon>Pseudomonadota</taxon>
        <taxon>Gammaproteobacteria</taxon>
        <taxon>Vibrionales</taxon>
        <taxon>Vibrionaceae</taxon>
        <taxon>Grimontia</taxon>
    </lineage>
</organism>
<protein>
    <submittedName>
        <fullName evidence="5">FG-GAP repeat protein</fullName>
    </submittedName>
</protein>
<name>A0ABY4X259_9GAMM</name>
<sequence>MNIKMLKSVLETCVSHAKLQRRVVFLGALLGALTLSGCNSEGAFSAKTPTPTPPKTQATPPGSLSLSKLVVSGENRTFGAGDADTPVVFSWNSSEGASGYTVCRFDNSLQNNCDPIGKTTETMLKTPLLSGPLKARKSKYFVLATNDNGVTPSNEQELTPIQLKDLVTSIKDLDNEKHHDRYGRSVSLSKDGLTLAVGSPTTNYSGDDKITDAGAVFIYRLKEGSWAKEEKLEPDQPSIDGRFGYSVSLSEDANTLAVGAPHADNSGAVYVYHYNESEGLWKLKGAKIKALEANLGKGFGLSVSLSADGNTLAVGHPDANASVHTGGVAFVYRYTDAAWDNGTLIKGEYVEKYNRFGLRVALSADGHTLVVAARHDHKDALNSGAVYLFSTSDTEVSWKQEYYIKAPNPNNGDNFGSSISLSDDGNTLAVGAPKTDTKISDDTTLLSTGTVYVYRYKDGNLSEPDTINKSFGNIPDDVRNSSVGHDAFGWSVSLSSDGKTLAVGAPGQDSGEIGFNGNDADDNNDERNSGAVYILSFEDGEWEQEKNGYIKGTEPLKDDWFGWSVSLSEDGNSLAVGAPSWKGGTTDNSPYIKKPGRVYIY</sequence>
<dbReference type="RefSeq" id="WP_251881974.1">
    <property type="nucleotide sequence ID" value="NZ_CP082276.1"/>
</dbReference>
<evidence type="ECO:0000313" key="5">
    <source>
        <dbReference type="EMBL" id="USH05329.1"/>
    </source>
</evidence>
<dbReference type="InterPro" id="IPR028994">
    <property type="entry name" value="Integrin_alpha_N"/>
</dbReference>
<evidence type="ECO:0000256" key="1">
    <source>
        <dbReference type="ARBA" id="ARBA00022729"/>
    </source>
</evidence>
<gene>
    <name evidence="5" type="ORF">K6Q96_19155</name>
</gene>
<keyword evidence="2" id="KW-0677">Repeat</keyword>
<dbReference type="Pfam" id="PF14312">
    <property type="entry name" value="FG-GAP_2"/>
    <property type="match status" value="4"/>
</dbReference>
<dbReference type="PANTHER" id="PTHR36220">
    <property type="entry name" value="UNNAMED PRODUCT"/>
    <property type="match status" value="1"/>
</dbReference>
<dbReference type="InterPro" id="IPR013519">
    <property type="entry name" value="Int_alpha_beta-p"/>
</dbReference>
<evidence type="ECO:0000256" key="2">
    <source>
        <dbReference type="ARBA" id="ARBA00022737"/>
    </source>
</evidence>